<reference evidence="2 3" key="1">
    <citation type="submission" date="2020-05" db="EMBL/GenBank/DDBJ databases">
        <title>Genome Sequencing of Type Strains.</title>
        <authorList>
            <person name="Lemaire J.F."/>
            <person name="Inderbitzin P."/>
            <person name="Gregorio O.A."/>
            <person name="Collins S.B."/>
            <person name="Wespe N."/>
            <person name="Knight-Connoni V."/>
        </authorList>
    </citation>
    <scope>NUCLEOTIDE SEQUENCE [LARGE SCALE GENOMIC DNA]</scope>
    <source>
        <strain evidence="2 3">DSM 20512</strain>
    </source>
</reference>
<name>A0A850DUE2_9MICO</name>
<evidence type="ECO:0000256" key="1">
    <source>
        <dbReference type="SAM" id="Phobius"/>
    </source>
</evidence>
<comment type="caution">
    <text evidence="2">The sequence shown here is derived from an EMBL/GenBank/DDBJ whole genome shotgun (WGS) entry which is preliminary data.</text>
</comment>
<dbReference type="EMBL" id="JABMCG010000107">
    <property type="protein sequence ID" value="NUU28571.1"/>
    <property type="molecule type" value="Genomic_DNA"/>
</dbReference>
<accession>A0A850DUE2</accession>
<dbReference type="RefSeq" id="WP_175326185.1">
    <property type="nucleotide sequence ID" value="NZ_BAAAWP010000001.1"/>
</dbReference>
<organism evidence="2 3">
    <name type="scientific">Curtobacterium citreum</name>
    <dbReference type="NCBI Taxonomy" id="2036"/>
    <lineage>
        <taxon>Bacteria</taxon>
        <taxon>Bacillati</taxon>
        <taxon>Actinomycetota</taxon>
        <taxon>Actinomycetes</taxon>
        <taxon>Micrococcales</taxon>
        <taxon>Microbacteriaceae</taxon>
        <taxon>Curtobacterium</taxon>
    </lineage>
</organism>
<proteinExistence type="predicted"/>
<gene>
    <name evidence="2" type="ORF">HP467_10685</name>
</gene>
<evidence type="ECO:0000313" key="2">
    <source>
        <dbReference type="EMBL" id="NUU28571.1"/>
    </source>
</evidence>
<evidence type="ECO:0000313" key="3">
    <source>
        <dbReference type="Proteomes" id="UP000539146"/>
    </source>
</evidence>
<dbReference type="AlphaFoldDB" id="A0A850DUE2"/>
<dbReference type="Proteomes" id="UP000539146">
    <property type="component" value="Unassembled WGS sequence"/>
</dbReference>
<keyword evidence="1" id="KW-0472">Membrane</keyword>
<keyword evidence="1" id="KW-0812">Transmembrane</keyword>
<keyword evidence="1" id="KW-1133">Transmembrane helix</keyword>
<sequence>MRAVVGVAHLVHAGRRGAPHRVLHGVLAVRQTGQAAITARIGTADAHTAGAVVDVLHGATMLPLLLLPRFRRFALGQAVLAVLLAVAEVASVGRGRR</sequence>
<protein>
    <submittedName>
        <fullName evidence="2">Uncharacterized protein</fullName>
    </submittedName>
</protein>
<feature type="transmembrane region" description="Helical" evidence="1">
    <location>
        <begin position="73"/>
        <end position="93"/>
    </location>
</feature>